<sequence length="107" mass="11944">MAELSEYGMLHVTEVANNVYKLVKAKVYADVDPAGSEKTLELFGYLSSEDKSLVFLKASKSNLKFHVVLNDVVIKKGATDYIIKDGMVGDGTTRSFYEWLQFNGLIE</sequence>
<dbReference type="WBParaSite" id="JU765_v2.g12600.t1">
    <property type="protein sequence ID" value="JU765_v2.g12600.t1"/>
    <property type="gene ID" value="JU765_v2.g12600"/>
</dbReference>
<evidence type="ECO:0000313" key="1">
    <source>
        <dbReference type="Proteomes" id="UP000887576"/>
    </source>
</evidence>
<dbReference type="Proteomes" id="UP000887576">
    <property type="component" value="Unplaced"/>
</dbReference>
<accession>A0AC34Q3J2</accession>
<organism evidence="1 2">
    <name type="scientific">Panagrolaimus sp. JU765</name>
    <dbReference type="NCBI Taxonomy" id="591449"/>
    <lineage>
        <taxon>Eukaryota</taxon>
        <taxon>Metazoa</taxon>
        <taxon>Ecdysozoa</taxon>
        <taxon>Nematoda</taxon>
        <taxon>Chromadorea</taxon>
        <taxon>Rhabditida</taxon>
        <taxon>Tylenchina</taxon>
        <taxon>Panagrolaimomorpha</taxon>
        <taxon>Panagrolaimoidea</taxon>
        <taxon>Panagrolaimidae</taxon>
        <taxon>Panagrolaimus</taxon>
    </lineage>
</organism>
<name>A0AC34Q3J2_9BILA</name>
<protein>
    <submittedName>
        <fullName evidence="2">Uncharacterized protein</fullName>
    </submittedName>
</protein>
<evidence type="ECO:0000313" key="2">
    <source>
        <dbReference type="WBParaSite" id="JU765_v2.g12600.t1"/>
    </source>
</evidence>
<proteinExistence type="predicted"/>
<reference evidence="2" key="1">
    <citation type="submission" date="2022-11" db="UniProtKB">
        <authorList>
            <consortium name="WormBaseParasite"/>
        </authorList>
    </citation>
    <scope>IDENTIFICATION</scope>
</reference>